<dbReference type="Proteomes" id="UP000299102">
    <property type="component" value="Unassembled WGS sequence"/>
</dbReference>
<dbReference type="AlphaFoldDB" id="A0A4C1VBD4"/>
<comment type="caution">
    <text evidence="2">The sequence shown here is derived from an EMBL/GenBank/DDBJ whole genome shotgun (WGS) entry which is preliminary data.</text>
</comment>
<proteinExistence type="predicted"/>
<feature type="compositionally biased region" description="Low complexity" evidence="1">
    <location>
        <begin position="66"/>
        <end position="95"/>
    </location>
</feature>
<gene>
    <name evidence="2" type="ORF">EVAR_88028_1</name>
</gene>
<organism evidence="2 3">
    <name type="scientific">Eumeta variegata</name>
    <name type="common">Bagworm moth</name>
    <name type="synonym">Eumeta japonica</name>
    <dbReference type="NCBI Taxonomy" id="151549"/>
    <lineage>
        <taxon>Eukaryota</taxon>
        <taxon>Metazoa</taxon>
        <taxon>Ecdysozoa</taxon>
        <taxon>Arthropoda</taxon>
        <taxon>Hexapoda</taxon>
        <taxon>Insecta</taxon>
        <taxon>Pterygota</taxon>
        <taxon>Neoptera</taxon>
        <taxon>Endopterygota</taxon>
        <taxon>Lepidoptera</taxon>
        <taxon>Glossata</taxon>
        <taxon>Ditrysia</taxon>
        <taxon>Tineoidea</taxon>
        <taxon>Psychidae</taxon>
        <taxon>Oiketicinae</taxon>
        <taxon>Eumeta</taxon>
    </lineage>
</organism>
<evidence type="ECO:0000313" key="3">
    <source>
        <dbReference type="Proteomes" id="UP000299102"/>
    </source>
</evidence>
<evidence type="ECO:0000256" key="1">
    <source>
        <dbReference type="SAM" id="MobiDB-lite"/>
    </source>
</evidence>
<name>A0A4C1VBD4_EUMVA</name>
<feature type="region of interest" description="Disordered" evidence="1">
    <location>
        <begin position="46"/>
        <end position="125"/>
    </location>
</feature>
<keyword evidence="3" id="KW-1185">Reference proteome</keyword>
<protein>
    <submittedName>
        <fullName evidence="2">Uncharacterized protein</fullName>
    </submittedName>
</protein>
<dbReference type="EMBL" id="BGZK01000318">
    <property type="protein sequence ID" value="GBP36448.1"/>
    <property type="molecule type" value="Genomic_DNA"/>
</dbReference>
<sequence length="147" mass="15594">MNCDISQPQVIARPVRPTGGNPLHWPGASADASLALSHIGIHIYEATPWSPPTPRPPPPRHRRLARAAAPPRAAARLPPAAARGTAATAWHVPASCRPPPAADARDRRVTSQPAAAAAISPPGARTPRVRARVKFSRVFLARFFSAL</sequence>
<accession>A0A4C1VBD4</accession>
<reference evidence="2 3" key="1">
    <citation type="journal article" date="2019" name="Commun. Biol.">
        <title>The bagworm genome reveals a unique fibroin gene that provides high tensile strength.</title>
        <authorList>
            <person name="Kono N."/>
            <person name="Nakamura H."/>
            <person name="Ohtoshi R."/>
            <person name="Tomita M."/>
            <person name="Numata K."/>
            <person name="Arakawa K."/>
        </authorList>
    </citation>
    <scope>NUCLEOTIDE SEQUENCE [LARGE SCALE GENOMIC DNA]</scope>
</reference>
<evidence type="ECO:0000313" key="2">
    <source>
        <dbReference type="EMBL" id="GBP36448.1"/>
    </source>
</evidence>